<dbReference type="Proteomes" id="UP000724584">
    <property type="component" value="Unassembled WGS sequence"/>
</dbReference>
<evidence type="ECO:0000313" key="1">
    <source>
        <dbReference type="EMBL" id="KAH6636269.1"/>
    </source>
</evidence>
<name>A0ACB7PD81_9PEZI</name>
<reference evidence="1 2" key="1">
    <citation type="journal article" date="2021" name="Nat. Commun.">
        <title>Genetic determinants of endophytism in the Arabidopsis root mycobiome.</title>
        <authorList>
            <person name="Mesny F."/>
            <person name="Miyauchi S."/>
            <person name="Thiergart T."/>
            <person name="Pickel B."/>
            <person name="Atanasova L."/>
            <person name="Karlsson M."/>
            <person name="Huettel B."/>
            <person name="Barry K.W."/>
            <person name="Haridas S."/>
            <person name="Chen C."/>
            <person name="Bauer D."/>
            <person name="Andreopoulos W."/>
            <person name="Pangilinan J."/>
            <person name="LaButti K."/>
            <person name="Riley R."/>
            <person name="Lipzen A."/>
            <person name="Clum A."/>
            <person name="Drula E."/>
            <person name="Henrissat B."/>
            <person name="Kohler A."/>
            <person name="Grigoriev I.V."/>
            <person name="Martin F.M."/>
            <person name="Hacquard S."/>
        </authorList>
    </citation>
    <scope>NUCLEOTIDE SEQUENCE [LARGE SCALE GENOMIC DNA]</scope>
    <source>
        <strain evidence="1 2">MPI-SDFR-AT-0079</strain>
    </source>
</reference>
<organism evidence="1 2">
    <name type="scientific">Chaetomium tenue</name>
    <dbReference type="NCBI Taxonomy" id="1854479"/>
    <lineage>
        <taxon>Eukaryota</taxon>
        <taxon>Fungi</taxon>
        <taxon>Dikarya</taxon>
        <taxon>Ascomycota</taxon>
        <taxon>Pezizomycotina</taxon>
        <taxon>Sordariomycetes</taxon>
        <taxon>Sordariomycetidae</taxon>
        <taxon>Sordariales</taxon>
        <taxon>Chaetomiaceae</taxon>
        <taxon>Chaetomium</taxon>
    </lineage>
</organism>
<comment type="caution">
    <text evidence="1">The sequence shown here is derived from an EMBL/GenBank/DDBJ whole genome shotgun (WGS) entry which is preliminary data.</text>
</comment>
<evidence type="ECO:0000313" key="2">
    <source>
        <dbReference type="Proteomes" id="UP000724584"/>
    </source>
</evidence>
<gene>
    <name evidence="1" type="ORF">F5144DRAFT_173271</name>
</gene>
<proteinExistence type="predicted"/>
<dbReference type="EMBL" id="JAGIZQ010000003">
    <property type="protein sequence ID" value="KAH6636269.1"/>
    <property type="molecule type" value="Genomic_DNA"/>
</dbReference>
<accession>A0ACB7PD81</accession>
<protein>
    <submittedName>
        <fullName evidence="1">Uncharacterized protein</fullName>
    </submittedName>
</protein>
<sequence>MSRFSFRRGDRMPDEETGRPWSSILITILLLARGGGEAGQIKGGGSPYRHSYNVIRVGGSGRRQEGHSFQFPGGLFGSIGRQ</sequence>
<keyword evidence="2" id="KW-1185">Reference proteome</keyword>